<gene>
    <name evidence="2" type="ORF">D3H65_28925</name>
</gene>
<keyword evidence="3" id="KW-1185">Reference proteome</keyword>
<evidence type="ECO:0000313" key="3">
    <source>
        <dbReference type="Proteomes" id="UP000263900"/>
    </source>
</evidence>
<keyword evidence="1" id="KW-1133">Transmembrane helix</keyword>
<evidence type="ECO:0008006" key="4">
    <source>
        <dbReference type="Google" id="ProtNLM"/>
    </source>
</evidence>
<feature type="transmembrane region" description="Helical" evidence="1">
    <location>
        <begin position="7"/>
        <end position="25"/>
    </location>
</feature>
<reference evidence="2 3" key="1">
    <citation type="submission" date="2018-09" db="EMBL/GenBank/DDBJ databases">
        <title>Genome sequencing of strain 6GH32-13.</title>
        <authorList>
            <person name="Weon H.-Y."/>
            <person name="Heo J."/>
            <person name="Kwon S.-W."/>
        </authorList>
    </citation>
    <scope>NUCLEOTIDE SEQUENCE [LARGE SCALE GENOMIC DNA]</scope>
    <source>
        <strain evidence="2 3">5GH32-13</strain>
    </source>
</reference>
<evidence type="ECO:0000313" key="2">
    <source>
        <dbReference type="EMBL" id="AXY77762.1"/>
    </source>
</evidence>
<dbReference type="Proteomes" id="UP000263900">
    <property type="component" value="Chromosome"/>
</dbReference>
<accession>A0A3B7MTC0</accession>
<dbReference type="EMBL" id="CP032157">
    <property type="protein sequence ID" value="AXY77762.1"/>
    <property type="molecule type" value="Genomic_DNA"/>
</dbReference>
<feature type="transmembrane region" description="Helical" evidence="1">
    <location>
        <begin position="60"/>
        <end position="83"/>
    </location>
</feature>
<keyword evidence="1" id="KW-0812">Transmembrane</keyword>
<proteinExistence type="predicted"/>
<keyword evidence="1" id="KW-0472">Membrane</keyword>
<dbReference type="OrthoDB" id="772121at2"/>
<organism evidence="2 3">
    <name type="scientific">Paraflavitalea soli</name>
    <dbReference type="NCBI Taxonomy" id="2315862"/>
    <lineage>
        <taxon>Bacteria</taxon>
        <taxon>Pseudomonadati</taxon>
        <taxon>Bacteroidota</taxon>
        <taxon>Chitinophagia</taxon>
        <taxon>Chitinophagales</taxon>
        <taxon>Chitinophagaceae</taxon>
        <taxon>Paraflavitalea</taxon>
    </lineage>
</organism>
<evidence type="ECO:0000256" key="1">
    <source>
        <dbReference type="SAM" id="Phobius"/>
    </source>
</evidence>
<name>A0A3B7MTC0_9BACT</name>
<protein>
    <recommendedName>
        <fullName evidence="4">YggT family protein</fullName>
    </recommendedName>
</protein>
<dbReference type="RefSeq" id="WP_119053635.1">
    <property type="nucleotide sequence ID" value="NZ_CP032157.1"/>
</dbReference>
<sequence>MYFIICMLLNILIIGLFLYSKLLPYKDRLDNRYKGTFDFFSKLFNPMLNFLRGVIKPFQVGSGLAVDMSQIVLLILLLLLLGIGRF</sequence>
<dbReference type="KEGG" id="pseg:D3H65_28925"/>
<dbReference type="AlphaFoldDB" id="A0A3B7MTC0"/>